<comment type="catalytic activity">
    <reaction evidence="3">
        <text>(R)-5-phosphomevalonate = (2E)-3-methyl-5-phosphooxypent-2-enoate + H2O</text>
        <dbReference type="Rhea" id="RHEA:78975"/>
        <dbReference type="ChEBI" id="CHEBI:15377"/>
        <dbReference type="ChEBI" id="CHEBI:58146"/>
        <dbReference type="ChEBI" id="CHEBI:229665"/>
        <dbReference type="EC" id="4.2.1.182"/>
    </reaction>
    <physiologicalReaction direction="left-to-right" evidence="3">
        <dbReference type="Rhea" id="RHEA:78976"/>
    </physiologicalReaction>
</comment>
<evidence type="ECO:0000256" key="6">
    <source>
        <dbReference type="ARBA" id="ARBA00046520"/>
    </source>
</evidence>
<evidence type="ECO:0000256" key="7">
    <source>
        <dbReference type="ARBA" id="ARBA00047176"/>
    </source>
</evidence>
<dbReference type="OrthoDB" id="25253at2157"/>
<comment type="subunit">
    <text evidence="6">Heterodimer composed of a large subunit (PMDh-L) and a small subunit (PMDh-S).</text>
</comment>
<sequence length="388" mass="42640">MHLTREEEEVLSRGDARSRALETVVKVGESLGASRLLDVETAHVSGVSYQTIGDAGVEFLSDLAASGARFKVFATVNPMGMELDGGETPVDDLFKSRQLEVVKSLIKMGASAWFTCAPYDIIRTPPGTVHAWGESNAISYINSVRDAMSEKLPGPFTILAAITGKVPEFGLYLHENRMPRVMVKVNGRITQAAAGIIGKMVGEFSGSRVPYVVVGPMTERAMKAMLASFATYSPNPFMVIEGVNPNWRLYRSEMDVEESLVIDEKDLRLPETRDFDAVFIGCPHADLDEVLHVAKLLEDRGYPRLAKPLFISTSRFVKSQLSPAILSRLDELNVHVITDTCPIVSPFLRNRGLLNIATPSSKSVYYMPRLVSLNAMPCEIDECIGDLL</sequence>
<dbReference type="GO" id="GO:0016829">
    <property type="term" value="F:lyase activity"/>
    <property type="evidence" value="ECO:0007669"/>
    <property type="project" value="UniProtKB-KW"/>
</dbReference>
<evidence type="ECO:0000256" key="3">
    <source>
        <dbReference type="ARBA" id="ARBA00045120"/>
    </source>
</evidence>
<comment type="function">
    <text evidence="4">Component of a hydro-lyase that catalyzes the dehydration of mevalonate 5-phosphate (MVA5P) to form trans-anhydromevalonate 5-phosphate (tAHMP). Involved in the archaeal mevalonate (MVA) pathway, which provides fundamental precursors for isoprenoid biosynthesis, such as isopentenyl diphosphate (IPP) and dimethylallyl diphosphate (DMAPP).</text>
</comment>
<evidence type="ECO:0000256" key="4">
    <source>
        <dbReference type="ARBA" id="ARBA00045299"/>
    </source>
</evidence>
<protein>
    <recommendedName>
        <fullName evidence="8">Phosphomevalonate dehydratase large subunit</fullName>
        <ecNumber evidence="7">4.2.1.182</ecNumber>
    </recommendedName>
</protein>
<gene>
    <name evidence="10" type="ORF">GCM10007981_13070</name>
</gene>
<evidence type="ECO:0000313" key="10">
    <source>
        <dbReference type="EMBL" id="GGP21400.1"/>
    </source>
</evidence>
<comment type="similarity">
    <text evidence="5">Belongs to the AcnX type II large subunit family.</text>
</comment>
<evidence type="ECO:0000313" key="11">
    <source>
        <dbReference type="Proteomes" id="UP000610960"/>
    </source>
</evidence>
<dbReference type="Pfam" id="PF04412">
    <property type="entry name" value="AcnX"/>
    <property type="match status" value="1"/>
</dbReference>
<dbReference type="PANTHER" id="PTHR36577:SF3">
    <property type="entry name" value="DUF521 DOMAIN PROTEIN (AFU_ORTHOLOGUE AFUA_6G00490)"/>
    <property type="match status" value="1"/>
</dbReference>
<evidence type="ECO:0000256" key="5">
    <source>
        <dbReference type="ARBA" id="ARBA00046333"/>
    </source>
</evidence>
<accession>A0A830GX14</accession>
<dbReference type="EC" id="4.2.1.182" evidence="7"/>
<proteinExistence type="inferred from homology"/>
<evidence type="ECO:0000259" key="9">
    <source>
        <dbReference type="Pfam" id="PF04412"/>
    </source>
</evidence>
<dbReference type="AlphaFoldDB" id="A0A830GX14"/>
<feature type="domain" description="Phosphomevalonate dehydratase large subunit-like" evidence="9">
    <location>
        <begin position="1"/>
        <end position="384"/>
    </location>
</feature>
<evidence type="ECO:0000256" key="2">
    <source>
        <dbReference type="ARBA" id="ARBA00023239"/>
    </source>
</evidence>
<dbReference type="InterPro" id="IPR007506">
    <property type="entry name" value="PMDh-L-like_dom"/>
</dbReference>
<dbReference type="RefSeq" id="WP_188596623.1">
    <property type="nucleotide sequence ID" value="NZ_BMNL01000003.1"/>
</dbReference>
<organism evidence="10 11">
    <name type="scientific">Thermocladium modestius</name>
    <dbReference type="NCBI Taxonomy" id="62609"/>
    <lineage>
        <taxon>Archaea</taxon>
        <taxon>Thermoproteota</taxon>
        <taxon>Thermoprotei</taxon>
        <taxon>Thermoproteales</taxon>
        <taxon>Thermoproteaceae</taxon>
        <taxon>Thermocladium</taxon>
    </lineage>
</organism>
<dbReference type="GO" id="GO:0016740">
    <property type="term" value="F:transferase activity"/>
    <property type="evidence" value="ECO:0007669"/>
    <property type="project" value="UniProtKB-KW"/>
</dbReference>
<comment type="caution">
    <text evidence="10">The sequence shown here is derived from an EMBL/GenBank/DDBJ whole genome shotgun (WGS) entry which is preliminary data.</text>
</comment>
<evidence type="ECO:0000256" key="1">
    <source>
        <dbReference type="ARBA" id="ARBA00023004"/>
    </source>
</evidence>
<dbReference type="Proteomes" id="UP000610960">
    <property type="component" value="Unassembled WGS sequence"/>
</dbReference>
<keyword evidence="2" id="KW-0456">Lyase</keyword>
<dbReference type="PANTHER" id="PTHR36577">
    <property type="entry name" value="DUF521 DOMAIN PROTEIN (AFU_ORTHOLOGUE AFUA_6G00490)"/>
    <property type="match status" value="1"/>
</dbReference>
<name>A0A830GX14_9CREN</name>
<reference evidence="10" key="1">
    <citation type="journal article" date="2014" name="Int. J. Syst. Evol. Microbiol.">
        <title>Complete genome sequence of Corynebacterium casei LMG S-19264T (=DSM 44701T), isolated from a smear-ripened cheese.</title>
        <authorList>
            <consortium name="US DOE Joint Genome Institute (JGI-PGF)"/>
            <person name="Walter F."/>
            <person name="Albersmeier A."/>
            <person name="Kalinowski J."/>
            <person name="Ruckert C."/>
        </authorList>
    </citation>
    <scope>NUCLEOTIDE SEQUENCE</scope>
    <source>
        <strain evidence="10">JCM 10088</strain>
    </source>
</reference>
<reference evidence="10" key="2">
    <citation type="submission" date="2020-09" db="EMBL/GenBank/DDBJ databases">
        <authorList>
            <person name="Sun Q."/>
            <person name="Ohkuma M."/>
        </authorList>
    </citation>
    <scope>NUCLEOTIDE SEQUENCE</scope>
    <source>
        <strain evidence="10">JCM 10088</strain>
    </source>
</reference>
<dbReference type="EMBL" id="BMNL01000003">
    <property type="protein sequence ID" value="GGP21400.1"/>
    <property type="molecule type" value="Genomic_DNA"/>
</dbReference>
<keyword evidence="10" id="KW-0808">Transferase</keyword>
<keyword evidence="1" id="KW-0408">Iron</keyword>
<keyword evidence="11" id="KW-1185">Reference proteome</keyword>
<evidence type="ECO:0000256" key="8">
    <source>
        <dbReference type="ARBA" id="ARBA00047196"/>
    </source>
</evidence>